<reference evidence="1 2" key="1">
    <citation type="journal article" date="2019" name="Sci. Rep.">
        <title>Orb-weaving spider Araneus ventricosus genome elucidates the spidroin gene catalogue.</title>
        <authorList>
            <person name="Kono N."/>
            <person name="Nakamura H."/>
            <person name="Ohtoshi R."/>
            <person name="Moran D.A.P."/>
            <person name="Shinohara A."/>
            <person name="Yoshida Y."/>
            <person name="Fujiwara M."/>
            <person name="Mori M."/>
            <person name="Tomita M."/>
            <person name="Arakawa K."/>
        </authorList>
    </citation>
    <scope>NUCLEOTIDE SEQUENCE [LARGE SCALE GENOMIC DNA]</scope>
</reference>
<evidence type="ECO:0000313" key="2">
    <source>
        <dbReference type="Proteomes" id="UP000499080"/>
    </source>
</evidence>
<dbReference type="Proteomes" id="UP000499080">
    <property type="component" value="Unassembled WGS sequence"/>
</dbReference>
<proteinExistence type="predicted"/>
<protein>
    <submittedName>
        <fullName evidence="1">Uncharacterized protein</fullName>
    </submittedName>
</protein>
<name>A0A4Y2VNJ1_ARAVE</name>
<dbReference type="AlphaFoldDB" id="A0A4Y2VNJ1"/>
<comment type="caution">
    <text evidence="1">The sequence shown here is derived from an EMBL/GenBank/DDBJ whole genome shotgun (WGS) entry which is preliminary data.</text>
</comment>
<organism evidence="1 2">
    <name type="scientific">Araneus ventricosus</name>
    <name type="common">Orbweaver spider</name>
    <name type="synonym">Epeira ventricosa</name>
    <dbReference type="NCBI Taxonomy" id="182803"/>
    <lineage>
        <taxon>Eukaryota</taxon>
        <taxon>Metazoa</taxon>
        <taxon>Ecdysozoa</taxon>
        <taxon>Arthropoda</taxon>
        <taxon>Chelicerata</taxon>
        <taxon>Arachnida</taxon>
        <taxon>Araneae</taxon>
        <taxon>Araneomorphae</taxon>
        <taxon>Entelegynae</taxon>
        <taxon>Araneoidea</taxon>
        <taxon>Araneidae</taxon>
        <taxon>Araneus</taxon>
    </lineage>
</organism>
<evidence type="ECO:0000313" key="1">
    <source>
        <dbReference type="EMBL" id="GBO26181.1"/>
    </source>
</evidence>
<gene>
    <name evidence="1" type="ORF">AVEN_29749_1</name>
</gene>
<accession>A0A4Y2VNJ1</accession>
<sequence>MFRSKYQIHQPNKFMPLKTSSAIIYSPEPKTRAEKWRTSGKTFSASGYLQCRNVGPSQLDRWGEVSDVEVKEGYDGSDGKTFRGPSWNQSPSPITSMEEKFSVNHLRTKCENGVFGMLGVTFYFRFFSYSMEVGSFCHDLLLEKGLFLELSVVGFSLHVRVRRGFIRKWWFEV</sequence>
<dbReference type="EMBL" id="BGPR01049202">
    <property type="protein sequence ID" value="GBO26181.1"/>
    <property type="molecule type" value="Genomic_DNA"/>
</dbReference>
<keyword evidence="2" id="KW-1185">Reference proteome</keyword>